<evidence type="ECO:0000256" key="5">
    <source>
        <dbReference type="ARBA" id="ARBA00022759"/>
    </source>
</evidence>
<feature type="domain" description="Reverse transcriptase" evidence="10">
    <location>
        <begin position="450"/>
        <end position="631"/>
    </location>
</feature>
<feature type="compositionally biased region" description="Basic and acidic residues" evidence="8">
    <location>
        <begin position="1303"/>
        <end position="1318"/>
    </location>
</feature>
<feature type="compositionally biased region" description="Basic and acidic residues" evidence="8">
    <location>
        <begin position="1263"/>
        <end position="1280"/>
    </location>
</feature>
<dbReference type="FunFam" id="3.10.20.370:FF:000001">
    <property type="entry name" value="Retrovirus-related Pol polyprotein from transposon 17.6-like protein"/>
    <property type="match status" value="1"/>
</dbReference>
<dbReference type="FunFam" id="3.30.70.270:FF:000020">
    <property type="entry name" value="Transposon Tf2-6 polyprotein-like Protein"/>
    <property type="match status" value="1"/>
</dbReference>
<dbReference type="InterPro" id="IPR043128">
    <property type="entry name" value="Rev_trsase/Diguanyl_cyclase"/>
</dbReference>
<dbReference type="PROSITE" id="PS50175">
    <property type="entry name" value="ASP_PROT_RETROV"/>
    <property type="match status" value="1"/>
</dbReference>
<dbReference type="PANTHER" id="PTHR37984:SF5">
    <property type="entry name" value="PROTEIN NYNRIN-LIKE"/>
    <property type="match status" value="1"/>
</dbReference>
<dbReference type="PANTHER" id="PTHR37984">
    <property type="entry name" value="PROTEIN CBG26694"/>
    <property type="match status" value="1"/>
</dbReference>
<dbReference type="GO" id="GO:0004190">
    <property type="term" value="F:aspartic-type endopeptidase activity"/>
    <property type="evidence" value="ECO:0007669"/>
    <property type="project" value="InterPro"/>
</dbReference>
<dbReference type="STRING" id="29170.A0A368FY00"/>
<dbReference type="InterPro" id="IPR043502">
    <property type="entry name" value="DNA/RNA_pol_sf"/>
</dbReference>
<dbReference type="GO" id="GO:0006508">
    <property type="term" value="P:proteolysis"/>
    <property type="evidence" value="ECO:0007669"/>
    <property type="project" value="InterPro"/>
</dbReference>
<dbReference type="InterPro" id="IPR000477">
    <property type="entry name" value="RT_dom"/>
</dbReference>
<keyword evidence="12" id="KW-1185">Reference proteome</keyword>
<evidence type="ECO:0000256" key="6">
    <source>
        <dbReference type="ARBA" id="ARBA00022801"/>
    </source>
</evidence>
<dbReference type="InterPro" id="IPR001995">
    <property type="entry name" value="Peptidase_A2_cat"/>
</dbReference>
<dbReference type="Gene3D" id="3.10.20.370">
    <property type="match status" value="1"/>
</dbReference>
<accession>A0A368FY00</accession>
<name>A0A368FY00_ANCCA</name>
<sequence length="1343" mass="150555">MGEDASGASKNREPLVEFMKLFEGLLRKDALSMFETLPQPLKDGPFEEVVKAMKERLKVDTNGACVKAMSQLASLTIREGQPVTEFCLALEKLASRAYPDTPPEAVSLQKAEILFSQLDNSTITEMADPAKQLFGCRSVAQVDIMGMQVEALLDTGSETSIIPIALFKAARDCNVDIDAFVERIPGIEAVIRNASGQRMQFLDTIRMEVGLDGARRWIAFHVGDGLDKLVILGTNALEQFGIHLVREEKQAPVVQEDEQKADAIHEPASTQAVVAQRTYVPPGARGNVELLGNPGDTMLWSNNKFVSHGCCTISREGTVKIPVVNTGTEPMVLQKGQVIGEFSDDEFLPVKIAPDHSDMLDGNAGQAKGAIDKEKILSDMLAQRSDMTSKLTSLTQQFSDVFAVSDRELTHTHLVVHDIDTGDATPIKQKTRPVPMGARKEFKGIIKDLVERGIVEKSQSEWASPVVLVRKKDGTLRLCIDYRALNKVIKQDSYPLPTIDTVLQSLGGKRVFSTLDLAAGYWQIRLSEEAKPKTAFTSSEGLFQFTVLPFGLSTSPAGFQRMMDLVLGELGVKDSEVFVYIDDILIATETIERHYEVLQLVFEAMRRANLKLKAQKCEFFKEEIRFLGHVISRNGVCTDPDKIAKIRDYPKPRSVAQLRTFLGMASYYRKFILKFAKITECLYQLTSPKTRWRWTEREEKAFEEMKSRLTQAPILAQPDMEGAANESNPFVIFTDASTHGLGAVLCQKGKDGFLHPIYFASKKLSKAEKNYHVTDLEALAVVFAVNKFHFFIYGLKTVVKTDHKPLTSLFKQSNVSARVLRWALQLQKYRLEVQYVAGKANAVADALSRGATTSEEHEQIVCPENEMIVCRTAVEESEWLKELRQDDDFRELISALECGRMDLEVRMPRSNKRSAPNEDNGALSLFFACPGQARVDSQHDDFHCSIRGTNFGSIVPDGDDVISALPVTTIYSLARYFTIYENETDVNRRRHLMSNHSHFALSVTGVEKAYLYFKEKCDHVARALMKHDGSFVVLTYDGGLKISLEQLSDLANAGILYAMGHKWTDISINGSSAASLVILPSGFRCYERVLKNIDEGIKFILYDELKEVYMRIREHPALKLCIFVSPASDSPVDATEWNALAATVASYVRRGTKTIALSGPRGDAAWEWNRSKTIATFEVVREAAATMKNNVVIMMGRVPQMSEPCASMGDHSRPKAPESYPAVAVMKFFEQLKKAVSAHTKVILFEVRDHPCTRSVVYKLKKRQEQDRHGHEDPRLDRTHNNIQFKKKSTGATSTRNTTSRNYRGDFQGHYHHNHNNERGRIQGRSKCSHCHVRKFAWRGPRY</sequence>
<dbReference type="OrthoDB" id="154058at2759"/>
<dbReference type="PROSITE" id="PS00141">
    <property type="entry name" value="ASP_PROTEASE"/>
    <property type="match status" value="1"/>
</dbReference>
<dbReference type="Gene3D" id="3.30.70.270">
    <property type="match status" value="2"/>
</dbReference>
<dbReference type="EMBL" id="JOJR01000500">
    <property type="protein sequence ID" value="RCN37073.1"/>
    <property type="molecule type" value="Genomic_DNA"/>
</dbReference>
<dbReference type="PROSITE" id="PS50878">
    <property type="entry name" value="RT_POL"/>
    <property type="match status" value="1"/>
</dbReference>
<feature type="region of interest" description="Disordered" evidence="8">
    <location>
        <begin position="1262"/>
        <end position="1318"/>
    </location>
</feature>
<dbReference type="InterPro" id="IPR050951">
    <property type="entry name" value="Retrovirus_Pol_polyprotein"/>
</dbReference>
<evidence type="ECO:0000256" key="4">
    <source>
        <dbReference type="ARBA" id="ARBA00022722"/>
    </source>
</evidence>
<protein>
    <recommendedName>
        <fullName evidence="1">RNA-directed DNA polymerase</fullName>
        <ecNumber evidence="1">2.7.7.49</ecNumber>
    </recommendedName>
</protein>
<gene>
    <name evidence="11" type="ORF">ANCCAN_17038</name>
</gene>
<dbReference type="InterPro" id="IPR001969">
    <property type="entry name" value="Aspartic_peptidase_AS"/>
</dbReference>
<evidence type="ECO:0000313" key="11">
    <source>
        <dbReference type="EMBL" id="RCN37073.1"/>
    </source>
</evidence>
<keyword evidence="6" id="KW-0378">Hydrolase</keyword>
<dbReference type="CDD" id="cd09274">
    <property type="entry name" value="RNase_HI_RT_Ty3"/>
    <property type="match status" value="1"/>
</dbReference>
<dbReference type="Pfam" id="PF17917">
    <property type="entry name" value="RT_RNaseH"/>
    <property type="match status" value="1"/>
</dbReference>
<proteinExistence type="predicted"/>
<evidence type="ECO:0000256" key="7">
    <source>
        <dbReference type="ARBA" id="ARBA00022918"/>
    </source>
</evidence>
<dbReference type="Pfam" id="PF00078">
    <property type="entry name" value="RVT_1"/>
    <property type="match status" value="1"/>
</dbReference>
<evidence type="ECO:0000259" key="9">
    <source>
        <dbReference type="PROSITE" id="PS50175"/>
    </source>
</evidence>
<dbReference type="Proteomes" id="UP000252519">
    <property type="component" value="Unassembled WGS sequence"/>
</dbReference>
<organism evidence="11 12">
    <name type="scientific">Ancylostoma caninum</name>
    <name type="common">Dog hookworm</name>
    <dbReference type="NCBI Taxonomy" id="29170"/>
    <lineage>
        <taxon>Eukaryota</taxon>
        <taxon>Metazoa</taxon>
        <taxon>Ecdysozoa</taxon>
        <taxon>Nematoda</taxon>
        <taxon>Chromadorea</taxon>
        <taxon>Rhabditida</taxon>
        <taxon>Rhabditina</taxon>
        <taxon>Rhabditomorpha</taxon>
        <taxon>Strongyloidea</taxon>
        <taxon>Ancylostomatidae</taxon>
        <taxon>Ancylostomatinae</taxon>
        <taxon>Ancylostoma</taxon>
    </lineage>
</organism>
<dbReference type="GO" id="GO:0003964">
    <property type="term" value="F:RNA-directed DNA polymerase activity"/>
    <property type="evidence" value="ECO:0007669"/>
    <property type="project" value="UniProtKB-KW"/>
</dbReference>
<keyword evidence="2" id="KW-0808">Transferase</keyword>
<dbReference type="InterPro" id="IPR041373">
    <property type="entry name" value="RT_RNaseH"/>
</dbReference>
<feature type="compositionally biased region" description="Low complexity" evidence="8">
    <location>
        <begin position="1293"/>
        <end position="1302"/>
    </location>
</feature>
<evidence type="ECO:0000256" key="8">
    <source>
        <dbReference type="SAM" id="MobiDB-lite"/>
    </source>
</evidence>
<keyword evidence="7 11" id="KW-0695">RNA-directed DNA polymerase</keyword>
<dbReference type="SUPFAM" id="SSF56672">
    <property type="entry name" value="DNA/RNA polymerases"/>
    <property type="match status" value="1"/>
</dbReference>
<comment type="caution">
    <text evidence="11">The sequence shown here is derived from an EMBL/GenBank/DDBJ whole genome shotgun (WGS) entry which is preliminary data.</text>
</comment>
<keyword evidence="5" id="KW-0255">Endonuclease</keyword>
<dbReference type="CDD" id="cd01647">
    <property type="entry name" value="RT_LTR"/>
    <property type="match status" value="1"/>
</dbReference>
<evidence type="ECO:0000313" key="12">
    <source>
        <dbReference type="Proteomes" id="UP000252519"/>
    </source>
</evidence>
<evidence type="ECO:0000256" key="3">
    <source>
        <dbReference type="ARBA" id="ARBA00022695"/>
    </source>
</evidence>
<evidence type="ECO:0000259" key="10">
    <source>
        <dbReference type="PROSITE" id="PS50878"/>
    </source>
</evidence>
<dbReference type="GO" id="GO:0004519">
    <property type="term" value="F:endonuclease activity"/>
    <property type="evidence" value="ECO:0007669"/>
    <property type="project" value="UniProtKB-KW"/>
</dbReference>
<dbReference type="SUPFAM" id="SSF50630">
    <property type="entry name" value="Acid proteases"/>
    <property type="match status" value="1"/>
</dbReference>
<dbReference type="Gene3D" id="3.10.10.10">
    <property type="entry name" value="HIV Type 1 Reverse Transcriptase, subunit A, domain 1"/>
    <property type="match status" value="1"/>
</dbReference>
<dbReference type="Gene3D" id="2.40.70.10">
    <property type="entry name" value="Acid Proteases"/>
    <property type="match status" value="1"/>
</dbReference>
<feature type="domain" description="Peptidase A2" evidence="9">
    <location>
        <begin position="149"/>
        <end position="163"/>
    </location>
</feature>
<keyword evidence="3" id="KW-0548">Nucleotidyltransferase</keyword>
<dbReference type="CDD" id="cd00303">
    <property type="entry name" value="retropepsin_like"/>
    <property type="match status" value="1"/>
</dbReference>
<evidence type="ECO:0000256" key="2">
    <source>
        <dbReference type="ARBA" id="ARBA00022679"/>
    </source>
</evidence>
<dbReference type="EC" id="2.7.7.49" evidence="1"/>
<evidence type="ECO:0000256" key="1">
    <source>
        <dbReference type="ARBA" id="ARBA00012493"/>
    </source>
</evidence>
<keyword evidence="4" id="KW-0540">Nuclease</keyword>
<reference evidence="11 12" key="1">
    <citation type="submission" date="2014-10" db="EMBL/GenBank/DDBJ databases">
        <title>Draft genome of the hookworm Ancylostoma caninum.</title>
        <authorList>
            <person name="Mitreva M."/>
        </authorList>
    </citation>
    <scope>NUCLEOTIDE SEQUENCE [LARGE SCALE GENOMIC DNA]</scope>
    <source>
        <strain evidence="11 12">Baltimore</strain>
    </source>
</reference>
<dbReference type="InterPro" id="IPR021109">
    <property type="entry name" value="Peptidase_aspartic_dom_sf"/>
</dbReference>